<feature type="binding site" evidence="4">
    <location>
        <position position="48"/>
    </location>
    <ligand>
        <name>Mg(2+)</name>
        <dbReference type="ChEBI" id="CHEBI:18420"/>
    </ligand>
</feature>
<sequence length="147" mass="16824">MGQIASQISELILPRKKTRILMLGLFHSGKKSILEHMELGPVEWKQVTVALTVGVVNTSDVQIAVWDLGLSEKIPWFYYQPYLKDLNGVIFVVDSADRDLFLDVCREFREWIGKDELKHLPLLVFANKRDLLSTMPVAEMVKRLGLN</sequence>
<dbReference type="GO" id="GO:0046872">
    <property type="term" value="F:metal ion binding"/>
    <property type="evidence" value="ECO:0007669"/>
    <property type="project" value="UniProtKB-KW"/>
</dbReference>
<gene>
    <name evidence="5" type="ORF">AMAG_11291</name>
</gene>
<dbReference type="GO" id="GO:0003924">
    <property type="term" value="F:GTPase activity"/>
    <property type="evidence" value="ECO:0007669"/>
    <property type="project" value="InterPro"/>
</dbReference>
<keyword evidence="2 3" id="KW-0342">GTP-binding</keyword>
<dbReference type="AlphaFoldDB" id="A0A0L0SWM7"/>
<dbReference type="VEuPathDB" id="FungiDB:AMAG_11291"/>
<evidence type="ECO:0000256" key="2">
    <source>
        <dbReference type="ARBA" id="ARBA00023134"/>
    </source>
</evidence>
<keyword evidence="4" id="KW-0460">Magnesium</keyword>
<name>A0A0L0SWM7_ALLM3</name>
<dbReference type="Pfam" id="PF00025">
    <property type="entry name" value="Arf"/>
    <property type="match status" value="1"/>
</dbReference>
<evidence type="ECO:0000256" key="1">
    <source>
        <dbReference type="ARBA" id="ARBA00022741"/>
    </source>
</evidence>
<proteinExistence type="predicted"/>
<dbReference type="InterPro" id="IPR024156">
    <property type="entry name" value="Small_GTPase_ARF"/>
</dbReference>
<dbReference type="EMBL" id="GG745351">
    <property type="protein sequence ID" value="KNE66800.1"/>
    <property type="molecule type" value="Genomic_DNA"/>
</dbReference>
<organism evidence="5 6">
    <name type="scientific">Allomyces macrogynus (strain ATCC 38327)</name>
    <name type="common">Allomyces javanicus var. macrogynus</name>
    <dbReference type="NCBI Taxonomy" id="578462"/>
    <lineage>
        <taxon>Eukaryota</taxon>
        <taxon>Fungi</taxon>
        <taxon>Fungi incertae sedis</taxon>
        <taxon>Blastocladiomycota</taxon>
        <taxon>Blastocladiomycetes</taxon>
        <taxon>Blastocladiales</taxon>
        <taxon>Blastocladiaceae</taxon>
        <taxon>Allomyces</taxon>
    </lineage>
</organism>
<dbReference type="SUPFAM" id="SSF52540">
    <property type="entry name" value="P-loop containing nucleoside triphosphate hydrolases"/>
    <property type="match status" value="1"/>
</dbReference>
<dbReference type="InterPro" id="IPR006689">
    <property type="entry name" value="Small_GTPase_ARF/SAR"/>
</dbReference>
<feature type="non-terminal residue" evidence="5">
    <location>
        <position position="147"/>
    </location>
</feature>
<dbReference type="InterPro" id="IPR027417">
    <property type="entry name" value="P-loop_NTPase"/>
</dbReference>
<accession>A0A0L0SWM7</accession>
<dbReference type="OrthoDB" id="2011769at2759"/>
<evidence type="ECO:0000313" key="5">
    <source>
        <dbReference type="EMBL" id="KNE66800.1"/>
    </source>
</evidence>
<dbReference type="PANTHER" id="PTHR11711">
    <property type="entry name" value="ADP RIBOSYLATION FACTOR-RELATED"/>
    <property type="match status" value="1"/>
</dbReference>
<feature type="binding site" evidence="3">
    <location>
        <begin position="127"/>
        <end position="130"/>
    </location>
    <ligand>
        <name>GTP</name>
        <dbReference type="ChEBI" id="CHEBI:37565"/>
    </ligand>
</feature>
<keyword evidence="4" id="KW-0479">Metal-binding</keyword>
<reference evidence="5 6" key="1">
    <citation type="submission" date="2009-11" db="EMBL/GenBank/DDBJ databases">
        <title>Annotation of Allomyces macrogynus ATCC 38327.</title>
        <authorList>
            <consortium name="The Broad Institute Genome Sequencing Platform"/>
            <person name="Russ C."/>
            <person name="Cuomo C."/>
            <person name="Burger G."/>
            <person name="Gray M.W."/>
            <person name="Holland P.W.H."/>
            <person name="King N."/>
            <person name="Lang F.B.F."/>
            <person name="Roger A.J."/>
            <person name="Ruiz-Trillo I."/>
            <person name="Young S.K."/>
            <person name="Zeng Q."/>
            <person name="Gargeya S."/>
            <person name="Fitzgerald M."/>
            <person name="Haas B."/>
            <person name="Abouelleil A."/>
            <person name="Alvarado L."/>
            <person name="Arachchi H.M."/>
            <person name="Berlin A."/>
            <person name="Chapman S.B."/>
            <person name="Gearin G."/>
            <person name="Goldberg J."/>
            <person name="Griggs A."/>
            <person name="Gujja S."/>
            <person name="Hansen M."/>
            <person name="Heiman D."/>
            <person name="Howarth C."/>
            <person name="Larimer J."/>
            <person name="Lui A."/>
            <person name="MacDonald P.J.P."/>
            <person name="McCowen C."/>
            <person name="Montmayeur A."/>
            <person name="Murphy C."/>
            <person name="Neiman D."/>
            <person name="Pearson M."/>
            <person name="Priest M."/>
            <person name="Roberts A."/>
            <person name="Saif S."/>
            <person name="Shea T."/>
            <person name="Sisk P."/>
            <person name="Stolte C."/>
            <person name="Sykes S."/>
            <person name="Wortman J."/>
            <person name="Nusbaum C."/>
            <person name="Birren B."/>
        </authorList>
    </citation>
    <scope>NUCLEOTIDE SEQUENCE [LARGE SCALE GENOMIC DNA]</scope>
    <source>
        <strain evidence="5 6">ATCC 38327</strain>
    </source>
</reference>
<protein>
    <recommendedName>
        <fullName evidence="7">Small GTP-binding protein domain</fullName>
    </recommendedName>
</protein>
<evidence type="ECO:0000313" key="6">
    <source>
        <dbReference type="Proteomes" id="UP000054350"/>
    </source>
</evidence>
<reference evidence="6" key="2">
    <citation type="submission" date="2009-11" db="EMBL/GenBank/DDBJ databases">
        <title>The Genome Sequence of Allomyces macrogynus strain ATCC 38327.</title>
        <authorList>
            <consortium name="The Broad Institute Genome Sequencing Platform"/>
            <person name="Russ C."/>
            <person name="Cuomo C."/>
            <person name="Shea T."/>
            <person name="Young S.K."/>
            <person name="Zeng Q."/>
            <person name="Koehrsen M."/>
            <person name="Haas B."/>
            <person name="Borodovsky M."/>
            <person name="Guigo R."/>
            <person name="Alvarado L."/>
            <person name="Berlin A."/>
            <person name="Borenstein D."/>
            <person name="Chen Z."/>
            <person name="Engels R."/>
            <person name="Freedman E."/>
            <person name="Gellesch M."/>
            <person name="Goldberg J."/>
            <person name="Griggs A."/>
            <person name="Gujja S."/>
            <person name="Heiman D."/>
            <person name="Hepburn T."/>
            <person name="Howarth C."/>
            <person name="Jen D."/>
            <person name="Larson L."/>
            <person name="Lewis B."/>
            <person name="Mehta T."/>
            <person name="Park D."/>
            <person name="Pearson M."/>
            <person name="Roberts A."/>
            <person name="Saif S."/>
            <person name="Shenoy N."/>
            <person name="Sisk P."/>
            <person name="Stolte C."/>
            <person name="Sykes S."/>
            <person name="Walk T."/>
            <person name="White J."/>
            <person name="Yandava C."/>
            <person name="Burger G."/>
            <person name="Gray M.W."/>
            <person name="Holland P.W.H."/>
            <person name="King N."/>
            <person name="Lang F.B.F."/>
            <person name="Roger A.J."/>
            <person name="Ruiz-Trillo I."/>
            <person name="Lander E."/>
            <person name="Nusbaum C."/>
        </authorList>
    </citation>
    <scope>NUCLEOTIDE SEQUENCE [LARGE SCALE GENOMIC DNA]</scope>
    <source>
        <strain evidence="6">ATCC 38327</strain>
    </source>
</reference>
<keyword evidence="6" id="KW-1185">Reference proteome</keyword>
<keyword evidence="1 3" id="KW-0547">Nucleotide-binding</keyword>
<dbReference type="SMART" id="SM00177">
    <property type="entry name" value="ARF"/>
    <property type="match status" value="1"/>
</dbReference>
<evidence type="ECO:0000256" key="4">
    <source>
        <dbReference type="PIRSR" id="PIRSR606689-2"/>
    </source>
</evidence>
<dbReference type="PRINTS" id="PR00328">
    <property type="entry name" value="SAR1GTPBP"/>
</dbReference>
<dbReference type="Proteomes" id="UP000054350">
    <property type="component" value="Unassembled WGS sequence"/>
</dbReference>
<dbReference type="STRING" id="578462.A0A0L0SWM7"/>
<dbReference type="Gene3D" id="3.40.50.300">
    <property type="entry name" value="P-loop containing nucleotide triphosphate hydrolases"/>
    <property type="match status" value="1"/>
</dbReference>
<dbReference type="PROSITE" id="PS51417">
    <property type="entry name" value="ARF"/>
    <property type="match status" value="1"/>
</dbReference>
<dbReference type="eggNOG" id="KOG0070">
    <property type="taxonomic scope" value="Eukaryota"/>
</dbReference>
<dbReference type="GO" id="GO:0005525">
    <property type="term" value="F:GTP binding"/>
    <property type="evidence" value="ECO:0007669"/>
    <property type="project" value="UniProtKB-KW"/>
</dbReference>
<evidence type="ECO:0008006" key="7">
    <source>
        <dbReference type="Google" id="ProtNLM"/>
    </source>
</evidence>
<evidence type="ECO:0000256" key="3">
    <source>
        <dbReference type="PIRSR" id="PIRSR606689-1"/>
    </source>
</evidence>